<proteinExistence type="inferred from homology"/>
<comment type="caution">
    <text evidence="7">Lacks conserved residue(s) required for the propagation of feature annotation.</text>
</comment>
<dbReference type="PANTHER" id="PTHR13140">
    <property type="entry name" value="MYOSIN"/>
    <property type="match status" value="1"/>
</dbReference>
<dbReference type="GO" id="GO:0005737">
    <property type="term" value="C:cytoplasm"/>
    <property type="evidence" value="ECO:0007669"/>
    <property type="project" value="TreeGrafter"/>
</dbReference>
<evidence type="ECO:0000256" key="5">
    <source>
        <dbReference type="ARBA" id="ARBA00023175"/>
    </source>
</evidence>
<accession>A0A8J2JDC6</accession>
<dbReference type="InterPro" id="IPR001609">
    <property type="entry name" value="Myosin_head_motor_dom-like"/>
</dbReference>
<dbReference type="GO" id="GO:0005886">
    <property type="term" value="C:plasma membrane"/>
    <property type="evidence" value="ECO:0007669"/>
    <property type="project" value="TreeGrafter"/>
</dbReference>
<keyword evidence="6 7" id="KW-0009">Actin-binding</keyword>
<feature type="binding site" evidence="7">
    <location>
        <begin position="14"/>
        <end position="21"/>
    </location>
    <ligand>
        <name>ATP</name>
        <dbReference type="ChEBI" id="CHEBI:30616"/>
    </ligand>
</feature>
<dbReference type="OrthoDB" id="6108017at2759"/>
<dbReference type="SMART" id="SM00242">
    <property type="entry name" value="MYSc"/>
    <property type="match status" value="1"/>
</dbReference>
<protein>
    <recommendedName>
        <fullName evidence="8">Myosin motor domain-containing protein</fullName>
    </recommendedName>
</protein>
<comment type="caution">
    <text evidence="9">The sequence shown here is derived from an EMBL/GenBank/DDBJ whole genome shotgun (WGS) entry which is preliminary data.</text>
</comment>
<dbReference type="AlphaFoldDB" id="A0A8J2JDC6"/>
<dbReference type="GO" id="GO:0048513">
    <property type="term" value="P:animal organ development"/>
    <property type="evidence" value="ECO:0007669"/>
    <property type="project" value="UniProtKB-ARBA"/>
</dbReference>
<dbReference type="PANTHER" id="PTHR13140:SF729">
    <property type="entry name" value="UNCONVENTIONAL MYOSIN-IE"/>
    <property type="match status" value="1"/>
</dbReference>
<dbReference type="GO" id="GO:0007015">
    <property type="term" value="P:actin filament organization"/>
    <property type="evidence" value="ECO:0007669"/>
    <property type="project" value="TreeGrafter"/>
</dbReference>
<dbReference type="EMBL" id="CAJVCH010040667">
    <property type="protein sequence ID" value="CAG7716722.1"/>
    <property type="molecule type" value="Genomic_DNA"/>
</dbReference>
<dbReference type="Pfam" id="PF00063">
    <property type="entry name" value="Myosin_head"/>
    <property type="match status" value="1"/>
</dbReference>
<evidence type="ECO:0000313" key="10">
    <source>
        <dbReference type="Proteomes" id="UP000708208"/>
    </source>
</evidence>
<evidence type="ECO:0000256" key="6">
    <source>
        <dbReference type="ARBA" id="ARBA00023203"/>
    </source>
</evidence>
<dbReference type="Proteomes" id="UP000708208">
    <property type="component" value="Unassembled WGS sequence"/>
</dbReference>
<dbReference type="PROSITE" id="PS51456">
    <property type="entry name" value="MYOSIN_MOTOR"/>
    <property type="match status" value="1"/>
</dbReference>
<organism evidence="9 10">
    <name type="scientific">Allacma fusca</name>
    <dbReference type="NCBI Taxonomy" id="39272"/>
    <lineage>
        <taxon>Eukaryota</taxon>
        <taxon>Metazoa</taxon>
        <taxon>Ecdysozoa</taxon>
        <taxon>Arthropoda</taxon>
        <taxon>Hexapoda</taxon>
        <taxon>Collembola</taxon>
        <taxon>Symphypleona</taxon>
        <taxon>Sminthuridae</taxon>
        <taxon>Allacma</taxon>
    </lineage>
</organism>
<evidence type="ECO:0000256" key="3">
    <source>
        <dbReference type="ARBA" id="ARBA00022840"/>
    </source>
</evidence>
<evidence type="ECO:0000313" key="9">
    <source>
        <dbReference type="EMBL" id="CAG7716722.1"/>
    </source>
</evidence>
<keyword evidence="4 7" id="KW-0518">Myosin</keyword>
<dbReference type="GO" id="GO:0048731">
    <property type="term" value="P:system development"/>
    <property type="evidence" value="ECO:0007669"/>
    <property type="project" value="UniProtKB-ARBA"/>
</dbReference>
<dbReference type="GO" id="GO:0051015">
    <property type="term" value="F:actin filament binding"/>
    <property type="evidence" value="ECO:0007669"/>
    <property type="project" value="TreeGrafter"/>
</dbReference>
<keyword evidence="5 7" id="KW-0505">Motor protein</keyword>
<sequence length="328" mass="36557">MLIDTENHCVIISGESGAGKTVAAKFIMNYIARISGGGQTVQHVKDVILESNPLLEAFGNAKTVRNNNSSRFGKYVEIQFGKGGLPSGGKISNFLLEKSRVVAVNNSERSFHIFYQLCAGANDSMKSELMLAQPDYFQYLRQSSCFRVEGTNDAHDFQETLQAMEIIGLSAKEQKDIFHVVSGVLHLGNIQFSESGNYACITNTKDLQYVSSLLSIGSDLLGTKLVSRVMDGKWGRQTDRIEVTLGLEQALYTRNALAKALYARLFDFLVKRVNTAMVTNMDGYTIGILDIYGFEIFQQNGFEQFCINYVNEKLQQIFIELTLKAEQI</sequence>
<dbReference type="GO" id="GO:0000146">
    <property type="term" value="F:microfilament motor activity"/>
    <property type="evidence" value="ECO:0007669"/>
    <property type="project" value="TreeGrafter"/>
</dbReference>
<comment type="similarity">
    <text evidence="1 7">Belongs to the TRAFAC class myosin-kinesin ATPase superfamily. Myosin family.</text>
</comment>
<evidence type="ECO:0000259" key="8">
    <source>
        <dbReference type="PROSITE" id="PS51456"/>
    </source>
</evidence>
<evidence type="ECO:0000256" key="1">
    <source>
        <dbReference type="ARBA" id="ARBA00008314"/>
    </source>
</evidence>
<keyword evidence="2 7" id="KW-0547">Nucleotide-binding</keyword>
<evidence type="ECO:0000256" key="7">
    <source>
        <dbReference type="PROSITE-ProRule" id="PRU00782"/>
    </source>
</evidence>
<keyword evidence="3 7" id="KW-0067">ATP-binding</keyword>
<reference evidence="9" key="1">
    <citation type="submission" date="2021-06" db="EMBL/GenBank/DDBJ databases">
        <authorList>
            <person name="Hodson N. C."/>
            <person name="Mongue J. A."/>
            <person name="Jaron S. K."/>
        </authorList>
    </citation>
    <scope>NUCLEOTIDE SEQUENCE</scope>
</reference>
<dbReference type="GO" id="GO:0005902">
    <property type="term" value="C:microvillus"/>
    <property type="evidence" value="ECO:0007669"/>
    <property type="project" value="TreeGrafter"/>
</dbReference>
<evidence type="ECO:0000256" key="4">
    <source>
        <dbReference type="ARBA" id="ARBA00023123"/>
    </source>
</evidence>
<dbReference type="GO" id="GO:0006897">
    <property type="term" value="P:endocytosis"/>
    <property type="evidence" value="ECO:0007669"/>
    <property type="project" value="TreeGrafter"/>
</dbReference>
<keyword evidence="10" id="KW-1185">Reference proteome</keyword>
<dbReference type="GO" id="GO:0005524">
    <property type="term" value="F:ATP binding"/>
    <property type="evidence" value="ECO:0007669"/>
    <property type="project" value="UniProtKB-UniRule"/>
</dbReference>
<dbReference type="GO" id="GO:0016459">
    <property type="term" value="C:myosin complex"/>
    <property type="evidence" value="ECO:0007669"/>
    <property type="project" value="UniProtKB-KW"/>
</dbReference>
<gene>
    <name evidence="9" type="ORF">AFUS01_LOCUS6216</name>
</gene>
<evidence type="ECO:0000256" key="2">
    <source>
        <dbReference type="ARBA" id="ARBA00022741"/>
    </source>
</evidence>
<feature type="domain" description="Myosin motor" evidence="8">
    <location>
        <begin position="1"/>
        <end position="328"/>
    </location>
</feature>
<name>A0A8J2JDC6_9HEXA</name>
<dbReference type="GO" id="GO:0009888">
    <property type="term" value="P:tissue development"/>
    <property type="evidence" value="ECO:0007669"/>
    <property type="project" value="UniProtKB-ARBA"/>
</dbReference>
<dbReference type="FunFam" id="1.10.10.820:FF:000001">
    <property type="entry name" value="Myosin heavy chain"/>
    <property type="match status" value="1"/>
</dbReference>